<reference evidence="4" key="1">
    <citation type="journal article" date="2013" name="Nat. Genet.">
        <title>The Capsella rubella genome and the genomic consequences of rapid mating system evolution.</title>
        <authorList>
            <person name="Slotte T."/>
            <person name="Hazzouri K.M."/>
            <person name="Agren J.A."/>
            <person name="Koenig D."/>
            <person name="Maumus F."/>
            <person name="Guo Y.L."/>
            <person name="Steige K."/>
            <person name="Platts A.E."/>
            <person name="Escobar J.S."/>
            <person name="Newman L.K."/>
            <person name="Wang W."/>
            <person name="Mandakova T."/>
            <person name="Vello E."/>
            <person name="Smith L.M."/>
            <person name="Henz S.R."/>
            <person name="Steffen J."/>
            <person name="Takuno S."/>
            <person name="Brandvain Y."/>
            <person name="Coop G."/>
            <person name="Andolfatto P."/>
            <person name="Hu T.T."/>
            <person name="Blanchette M."/>
            <person name="Clark R.M."/>
            <person name="Quesneville H."/>
            <person name="Nordborg M."/>
            <person name="Gaut B.S."/>
            <person name="Lysak M.A."/>
            <person name="Jenkins J."/>
            <person name="Grimwood J."/>
            <person name="Chapman J."/>
            <person name="Prochnik S."/>
            <person name="Shu S."/>
            <person name="Rokhsar D."/>
            <person name="Schmutz J."/>
            <person name="Weigel D."/>
            <person name="Wright S.I."/>
        </authorList>
    </citation>
    <scope>NUCLEOTIDE SEQUENCE [LARGE SCALE GENOMIC DNA]</scope>
    <source>
        <strain evidence="4">cv. Monte Gargano</strain>
    </source>
</reference>
<evidence type="ECO:0000313" key="4">
    <source>
        <dbReference type="Proteomes" id="UP000029121"/>
    </source>
</evidence>
<organism evidence="3 4">
    <name type="scientific">Capsella rubella</name>
    <dbReference type="NCBI Taxonomy" id="81985"/>
    <lineage>
        <taxon>Eukaryota</taxon>
        <taxon>Viridiplantae</taxon>
        <taxon>Streptophyta</taxon>
        <taxon>Embryophyta</taxon>
        <taxon>Tracheophyta</taxon>
        <taxon>Spermatophyta</taxon>
        <taxon>Magnoliopsida</taxon>
        <taxon>eudicotyledons</taxon>
        <taxon>Gunneridae</taxon>
        <taxon>Pentapetalae</taxon>
        <taxon>rosids</taxon>
        <taxon>malvids</taxon>
        <taxon>Brassicales</taxon>
        <taxon>Brassicaceae</taxon>
        <taxon>Camelineae</taxon>
        <taxon>Capsella</taxon>
    </lineage>
</organism>
<evidence type="ECO:0000256" key="1">
    <source>
        <dbReference type="SAM" id="MobiDB-lite"/>
    </source>
</evidence>
<feature type="domain" description="Putative plant transposon protein" evidence="2">
    <location>
        <begin position="211"/>
        <end position="384"/>
    </location>
</feature>
<accession>R0GQ60</accession>
<feature type="compositionally biased region" description="Polar residues" evidence="1">
    <location>
        <begin position="20"/>
        <end position="30"/>
    </location>
</feature>
<feature type="region of interest" description="Disordered" evidence="1">
    <location>
        <begin position="1"/>
        <end position="119"/>
    </location>
</feature>
<dbReference type="AlphaFoldDB" id="R0GQ60"/>
<evidence type="ECO:0000259" key="2">
    <source>
        <dbReference type="Pfam" id="PF20167"/>
    </source>
</evidence>
<gene>
    <name evidence="3" type="ORF">CARUB_v10026382mg</name>
</gene>
<name>R0GQ60_9BRAS</name>
<dbReference type="Pfam" id="PF20167">
    <property type="entry name" value="Transposase_32"/>
    <property type="match status" value="1"/>
</dbReference>
<sequence>MENEDPIAPLHEEKVGNEGAENSSAATVSGTAPLHRIPKIEPEVSNKVNPKVTSQPPRKKQCTRGSTSKAKAKASTIPSRRLPHLAAARPSFRETEDVEEITAAQPHRKPDLSDSDVEEVDPSSFLTRYVTNQRLVAGRDRNYPELKTPSTVPFSSHFVSPQAEHRFQVLSKRQDSTGRIFNEMGILLDDCPQWDEVSKIMSTVSLLPTAIEADSFTENVVKEFYANLPEAENDDPEVLKVFVRGSLYEFSPMIINQLYQLPSPPYPSEGSQIHISESLNQVVSLLTDGRIRDWKRRSKRGMGDAMSLLHKICCQNWMPTVNLNALKAERSSLLFMVVKGRPVNFGKLAFDEIRACSSVVMNESSNLRLVLPNLIDQLLRFQRIVPSAQGDVSSAAPAKFRIEPKEMLPPRTSHSAAENTLTADLQHLHEFTQTMLQRLEGKFSPVSPVSLCF</sequence>
<dbReference type="EMBL" id="KB870812">
    <property type="protein sequence ID" value="EOA13348.1"/>
    <property type="molecule type" value="Genomic_DNA"/>
</dbReference>
<keyword evidence="4" id="KW-1185">Reference proteome</keyword>
<proteinExistence type="predicted"/>
<protein>
    <recommendedName>
        <fullName evidence="2">Putative plant transposon protein domain-containing protein</fullName>
    </recommendedName>
</protein>
<dbReference type="Proteomes" id="UP000029121">
    <property type="component" value="Unassembled WGS sequence"/>
</dbReference>
<dbReference type="InterPro" id="IPR046796">
    <property type="entry name" value="Transposase_32_dom"/>
</dbReference>
<feature type="compositionally biased region" description="Polar residues" evidence="1">
    <location>
        <begin position="46"/>
        <end position="56"/>
    </location>
</feature>
<evidence type="ECO:0000313" key="3">
    <source>
        <dbReference type="EMBL" id="EOA13348.1"/>
    </source>
</evidence>